<feature type="region of interest" description="Disordered" evidence="1">
    <location>
        <begin position="1"/>
        <end position="23"/>
    </location>
</feature>
<proteinExistence type="predicted"/>
<evidence type="ECO:0000313" key="2">
    <source>
        <dbReference type="EMBL" id="KAL0634127.1"/>
    </source>
</evidence>
<dbReference type="EMBL" id="JBBBZM010000103">
    <property type="protein sequence ID" value="KAL0634127.1"/>
    <property type="molecule type" value="Genomic_DNA"/>
</dbReference>
<evidence type="ECO:0000256" key="1">
    <source>
        <dbReference type="SAM" id="MobiDB-lite"/>
    </source>
</evidence>
<gene>
    <name evidence="2" type="ORF">Q9L58_006934</name>
</gene>
<keyword evidence="3" id="KW-1185">Reference proteome</keyword>
<organism evidence="2 3">
    <name type="scientific">Discina gigas</name>
    <dbReference type="NCBI Taxonomy" id="1032678"/>
    <lineage>
        <taxon>Eukaryota</taxon>
        <taxon>Fungi</taxon>
        <taxon>Dikarya</taxon>
        <taxon>Ascomycota</taxon>
        <taxon>Pezizomycotina</taxon>
        <taxon>Pezizomycetes</taxon>
        <taxon>Pezizales</taxon>
        <taxon>Discinaceae</taxon>
        <taxon>Discina</taxon>
    </lineage>
</organism>
<evidence type="ECO:0000313" key="3">
    <source>
        <dbReference type="Proteomes" id="UP001447188"/>
    </source>
</evidence>
<dbReference type="Proteomes" id="UP001447188">
    <property type="component" value="Unassembled WGS sequence"/>
</dbReference>
<protein>
    <submittedName>
        <fullName evidence="2">Uncharacterized protein</fullName>
    </submittedName>
</protein>
<reference evidence="2 3" key="1">
    <citation type="submission" date="2024-02" db="EMBL/GenBank/DDBJ databases">
        <title>Discinaceae phylogenomics.</title>
        <authorList>
            <person name="Dirks A.C."/>
            <person name="James T.Y."/>
        </authorList>
    </citation>
    <scope>NUCLEOTIDE SEQUENCE [LARGE SCALE GENOMIC DNA]</scope>
    <source>
        <strain evidence="2 3">ACD0624</strain>
    </source>
</reference>
<comment type="caution">
    <text evidence="2">The sequence shown here is derived from an EMBL/GenBank/DDBJ whole genome shotgun (WGS) entry which is preliminary data.</text>
</comment>
<accession>A0ABR3GDU4</accession>
<feature type="region of interest" description="Disordered" evidence="1">
    <location>
        <begin position="97"/>
        <end position="130"/>
    </location>
</feature>
<sequence length="363" mass="39664">MDGVPPRPKRKNPFTQVKNQYDPPSLFPLPLPCHYGIEEDQNSRAVVAVEMNSNLCAGADLMGSIQASEGTIFHSQSLDISIPIPIDNLHGAKAQELTTPSTQGPDSQHGQAVPCAPKRQRKQQSKVLRPASTRIRNPPKILCIPEAKTIAEGPKKQATKSHYRLISKREIIAPTSVAAESTVGLWEEEQFMQLLRDTIESNKNARSRRANSSLADNSSVYIPGEANGGQSPGYLDMRGNLLIDTATLSQESVLVHKNDAEVAKLPEKWIRDASEEVFIPTFKNEVHIHQEKRVQDPSGKSPIPAVVIIDQFPDASGHPLKVIDTRVTISPSSRSFKYGAVSPAAVTHASNPTEQEMALVPFG</sequence>
<feature type="compositionally biased region" description="Polar residues" evidence="1">
    <location>
        <begin position="97"/>
        <end position="110"/>
    </location>
</feature>
<name>A0ABR3GDU4_9PEZI</name>